<evidence type="ECO:0000256" key="10">
    <source>
        <dbReference type="ARBA" id="ARBA00023237"/>
    </source>
</evidence>
<feature type="chain" id="PRO_5022818592" evidence="11">
    <location>
        <begin position="32"/>
        <end position="369"/>
    </location>
</feature>
<keyword evidence="3" id="KW-0813">Transport</keyword>
<proteinExistence type="predicted"/>
<dbReference type="InterPro" id="IPR001702">
    <property type="entry name" value="Porin_Gram-ve"/>
</dbReference>
<feature type="signal peptide" evidence="11">
    <location>
        <begin position="1"/>
        <end position="31"/>
    </location>
</feature>
<dbReference type="GO" id="GO:0015288">
    <property type="term" value="F:porin activity"/>
    <property type="evidence" value="ECO:0007669"/>
    <property type="project" value="UniProtKB-KW"/>
</dbReference>
<comment type="subunit">
    <text evidence="2">Homotrimer.</text>
</comment>
<evidence type="ECO:0000313" key="13">
    <source>
        <dbReference type="EMBL" id="VVE51066.1"/>
    </source>
</evidence>
<dbReference type="InterPro" id="IPR050298">
    <property type="entry name" value="Gram-neg_bact_OMP"/>
</dbReference>
<evidence type="ECO:0000256" key="1">
    <source>
        <dbReference type="ARBA" id="ARBA00004571"/>
    </source>
</evidence>
<reference evidence="13 14" key="1">
    <citation type="submission" date="2019-08" db="EMBL/GenBank/DDBJ databases">
        <authorList>
            <person name="Peeters C."/>
        </authorList>
    </citation>
    <scope>NUCLEOTIDE SEQUENCE [LARGE SCALE GENOMIC DNA]</scope>
    <source>
        <strain evidence="13 14">LMG 31114</strain>
    </source>
</reference>
<dbReference type="CDD" id="cd00342">
    <property type="entry name" value="gram_neg_porins"/>
    <property type="match status" value="1"/>
</dbReference>
<keyword evidence="4" id="KW-1134">Transmembrane beta strand</keyword>
<keyword evidence="6 11" id="KW-0732">Signal</keyword>
<dbReference type="PANTHER" id="PTHR34501">
    <property type="entry name" value="PROTEIN YDDL-RELATED"/>
    <property type="match status" value="1"/>
</dbReference>
<dbReference type="Gene3D" id="2.40.160.10">
    <property type="entry name" value="Porin"/>
    <property type="match status" value="1"/>
</dbReference>
<dbReference type="Proteomes" id="UP000366945">
    <property type="component" value="Unassembled WGS sequence"/>
</dbReference>
<dbReference type="AlphaFoldDB" id="A0A5E4YQH4"/>
<evidence type="ECO:0000313" key="14">
    <source>
        <dbReference type="Proteomes" id="UP000366945"/>
    </source>
</evidence>
<evidence type="ECO:0000259" key="12">
    <source>
        <dbReference type="Pfam" id="PF13609"/>
    </source>
</evidence>
<keyword evidence="9" id="KW-0472">Membrane</keyword>
<gene>
    <name evidence="13" type="ORF">PPN31114_04696</name>
</gene>
<dbReference type="GO" id="GO:0034220">
    <property type="term" value="P:monoatomic ion transmembrane transport"/>
    <property type="evidence" value="ECO:0007669"/>
    <property type="project" value="InterPro"/>
</dbReference>
<comment type="subcellular location">
    <subcellularLocation>
        <location evidence="1">Cell outer membrane</location>
        <topology evidence="1">Multi-pass membrane protein</topology>
    </subcellularLocation>
</comment>
<keyword evidence="10" id="KW-0998">Cell outer membrane</keyword>
<organism evidence="13 14">
    <name type="scientific">Pandoraea pneumonica</name>
    <dbReference type="NCBI Taxonomy" id="2508299"/>
    <lineage>
        <taxon>Bacteria</taxon>
        <taxon>Pseudomonadati</taxon>
        <taxon>Pseudomonadota</taxon>
        <taxon>Betaproteobacteria</taxon>
        <taxon>Burkholderiales</taxon>
        <taxon>Burkholderiaceae</taxon>
        <taxon>Pandoraea</taxon>
    </lineage>
</organism>
<dbReference type="GO" id="GO:0009279">
    <property type="term" value="C:cell outer membrane"/>
    <property type="evidence" value="ECO:0007669"/>
    <property type="project" value="UniProtKB-SubCell"/>
</dbReference>
<dbReference type="PRINTS" id="PR00184">
    <property type="entry name" value="NEISSPPORIN"/>
</dbReference>
<evidence type="ECO:0000256" key="2">
    <source>
        <dbReference type="ARBA" id="ARBA00011233"/>
    </source>
</evidence>
<dbReference type="InterPro" id="IPR033900">
    <property type="entry name" value="Gram_neg_porin_domain"/>
</dbReference>
<evidence type="ECO:0000256" key="11">
    <source>
        <dbReference type="SAM" id="SignalP"/>
    </source>
</evidence>
<evidence type="ECO:0000256" key="8">
    <source>
        <dbReference type="ARBA" id="ARBA00023114"/>
    </source>
</evidence>
<dbReference type="InterPro" id="IPR023614">
    <property type="entry name" value="Porin_dom_sf"/>
</dbReference>
<sequence length="369" mass="39042">MKRFPTGRISGMTKIAAAMLLAAGVPMAAHAQSNITIYGSMDAGVAYVNNQGGTSNWMAQQGGTQPDRWGFRGVEDLGGGNRAIFLLENGFSTLTGNTLKAGAMFNRQSWVGLQSDTLGTLTIGHMAPFSFEWLGPFSTAYLGMNWYMFHPGNLDELANTSVVQLDNSVKYVTPDFAGFKAAGMISLGNTTNFATGKKWSVAANYTNAGFKASVAYSNENNRTPNVAVLGGATFQNQPVATYSASNIENMGAGVSYGFGPWLLHALYTRVKLASPGYSDTYQSFDGGVNYASSIANTITFGAATTNMSGKRWTQVSLGDVYALSKRTQVYVSGVYQHASGNGAVTAINTIGASSTANQVVIMSGVHHAF</sequence>
<evidence type="ECO:0000256" key="7">
    <source>
        <dbReference type="ARBA" id="ARBA00023065"/>
    </source>
</evidence>
<dbReference type="Pfam" id="PF13609">
    <property type="entry name" value="Porin_4"/>
    <property type="match status" value="1"/>
</dbReference>
<accession>A0A5E4YQH4</accession>
<keyword evidence="8" id="KW-0626">Porin</keyword>
<keyword evidence="14" id="KW-1185">Reference proteome</keyword>
<keyword evidence="7" id="KW-0406">Ion transport</keyword>
<dbReference type="GO" id="GO:0046930">
    <property type="term" value="C:pore complex"/>
    <property type="evidence" value="ECO:0007669"/>
    <property type="project" value="UniProtKB-KW"/>
</dbReference>
<evidence type="ECO:0000256" key="9">
    <source>
        <dbReference type="ARBA" id="ARBA00023136"/>
    </source>
</evidence>
<evidence type="ECO:0000256" key="5">
    <source>
        <dbReference type="ARBA" id="ARBA00022692"/>
    </source>
</evidence>
<evidence type="ECO:0000256" key="4">
    <source>
        <dbReference type="ARBA" id="ARBA00022452"/>
    </source>
</evidence>
<name>A0A5E4YQH4_9BURK</name>
<protein>
    <submittedName>
        <fullName evidence="13">Outer membrane porin protein</fullName>
    </submittedName>
</protein>
<evidence type="ECO:0000256" key="6">
    <source>
        <dbReference type="ARBA" id="ARBA00022729"/>
    </source>
</evidence>
<dbReference type="EMBL" id="CABPSK010000005">
    <property type="protein sequence ID" value="VVE51066.1"/>
    <property type="molecule type" value="Genomic_DNA"/>
</dbReference>
<keyword evidence="5" id="KW-0812">Transmembrane</keyword>
<dbReference type="PANTHER" id="PTHR34501:SF9">
    <property type="entry name" value="MAJOR OUTER MEMBRANE PROTEIN P.IA"/>
    <property type="match status" value="1"/>
</dbReference>
<dbReference type="InterPro" id="IPR002299">
    <property type="entry name" value="Porin_Neis"/>
</dbReference>
<dbReference type="PRINTS" id="PR00182">
    <property type="entry name" value="ECOLNEIPORIN"/>
</dbReference>
<feature type="domain" description="Porin" evidence="12">
    <location>
        <begin position="17"/>
        <end position="340"/>
    </location>
</feature>
<evidence type="ECO:0000256" key="3">
    <source>
        <dbReference type="ARBA" id="ARBA00022448"/>
    </source>
</evidence>
<dbReference type="SUPFAM" id="SSF56935">
    <property type="entry name" value="Porins"/>
    <property type="match status" value="1"/>
</dbReference>